<proteinExistence type="inferred from homology"/>
<dbReference type="InterPro" id="IPR058980">
    <property type="entry name" value="Glyco_transf_N"/>
</dbReference>
<feature type="domain" description="Glycosyltransferase N-terminal" evidence="3">
    <location>
        <begin position="3"/>
        <end position="230"/>
    </location>
</feature>
<evidence type="ECO:0000259" key="3">
    <source>
        <dbReference type="Pfam" id="PF26168"/>
    </source>
</evidence>
<dbReference type="GO" id="GO:0008194">
    <property type="term" value="F:UDP-glycosyltransferase activity"/>
    <property type="evidence" value="ECO:0007669"/>
    <property type="project" value="InterPro"/>
</dbReference>
<dbReference type="Gene3D" id="3.40.50.2000">
    <property type="entry name" value="Glycogen Phosphorylase B"/>
    <property type="match status" value="2"/>
</dbReference>
<organism evidence="4 5">
    <name type="scientific">Ceratopteris richardii</name>
    <name type="common">Triangle waterfern</name>
    <dbReference type="NCBI Taxonomy" id="49495"/>
    <lineage>
        <taxon>Eukaryota</taxon>
        <taxon>Viridiplantae</taxon>
        <taxon>Streptophyta</taxon>
        <taxon>Embryophyta</taxon>
        <taxon>Tracheophyta</taxon>
        <taxon>Polypodiopsida</taxon>
        <taxon>Polypodiidae</taxon>
        <taxon>Polypodiales</taxon>
        <taxon>Pteridineae</taxon>
        <taxon>Pteridaceae</taxon>
        <taxon>Parkerioideae</taxon>
        <taxon>Ceratopteris</taxon>
    </lineage>
</organism>
<dbReference type="EMBL" id="CM035430">
    <property type="protein sequence ID" value="KAH7298744.1"/>
    <property type="molecule type" value="Genomic_DNA"/>
</dbReference>
<gene>
    <name evidence="4" type="ORF">KP509_25G057600</name>
</gene>
<dbReference type="Pfam" id="PF00201">
    <property type="entry name" value="UDPGT"/>
    <property type="match status" value="1"/>
</dbReference>
<evidence type="ECO:0000313" key="5">
    <source>
        <dbReference type="Proteomes" id="UP000825935"/>
    </source>
</evidence>
<dbReference type="FunFam" id="3.40.50.2000:FF:000056">
    <property type="entry name" value="Glycosyltransferase"/>
    <property type="match status" value="1"/>
</dbReference>
<sequence length="459" mass="51415">MHIVVLPFPMQGHLNPLLMLAKILAFHGFTFTFVVTEELAAKMEEQENDRETPELFRHSIWHSIISCPGAASMPSSRTRFNFLESLQMLDMLRPEFENLIRDLVSSPPGVTCIIIDCFVLWGQEVASDYNIPAFLFYTTNAHALCVALQATNLIARGLTVSEERVDCLPGIPNLQVSDIPLSIRAFPSFAVGLAEGVLKAGKVILNTVLELEMEPLEFIRSKVSIYSIGPMGLMLPSEKAVKGHRVSFWVEERECLDWLNAMPDSSVLYVAFGSLASLDYAQVKVIAEGLEASEQAFLWVIRSHDLPSKILPEGFIQRTKNRGLIISWAPQPEVLSHRAVGGFFTHCGWNSVTENLSLRALPMICWPQLAEQKLNRRFLVDKFQVALELEEEKGLVKKEELEKAIREIMQGDAGRELRERALKCKDRILSAVQEGGSSQMHLNDLVEDIKKLGSTGNDI</sequence>
<dbReference type="CDD" id="cd03784">
    <property type="entry name" value="GT1_Gtf-like"/>
    <property type="match status" value="1"/>
</dbReference>
<dbReference type="OrthoDB" id="5835829at2759"/>
<keyword evidence="5" id="KW-1185">Reference proteome</keyword>
<dbReference type="PANTHER" id="PTHR11926:SF774">
    <property type="entry name" value="UDP-GLYCOSYLTRANSFERASE 85A1-RELATED"/>
    <property type="match status" value="1"/>
</dbReference>
<keyword evidence="2" id="KW-0808">Transferase</keyword>
<dbReference type="OMA" id="ANMDITF"/>
<evidence type="ECO:0000313" key="4">
    <source>
        <dbReference type="EMBL" id="KAH7298744.1"/>
    </source>
</evidence>
<accession>A0A8T2RSJ9</accession>
<dbReference type="PANTHER" id="PTHR11926">
    <property type="entry name" value="GLUCOSYL/GLUCURONOSYL TRANSFERASES"/>
    <property type="match status" value="1"/>
</dbReference>
<dbReference type="Proteomes" id="UP000825935">
    <property type="component" value="Chromosome 25"/>
</dbReference>
<protein>
    <recommendedName>
        <fullName evidence="3">Glycosyltransferase N-terminal domain-containing protein</fullName>
    </recommendedName>
</protein>
<evidence type="ECO:0000256" key="2">
    <source>
        <dbReference type="ARBA" id="ARBA00022679"/>
    </source>
</evidence>
<dbReference type="AlphaFoldDB" id="A0A8T2RSJ9"/>
<reference evidence="4" key="1">
    <citation type="submission" date="2021-08" db="EMBL/GenBank/DDBJ databases">
        <title>WGS assembly of Ceratopteris richardii.</title>
        <authorList>
            <person name="Marchant D.B."/>
            <person name="Chen G."/>
            <person name="Jenkins J."/>
            <person name="Shu S."/>
            <person name="Leebens-Mack J."/>
            <person name="Grimwood J."/>
            <person name="Schmutz J."/>
            <person name="Soltis P."/>
            <person name="Soltis D."/>
            <person name="Chen Z.-H."/>
        </authorList>
    </citation>
    <scope>NUCLEOTIDE SEQUENCE</scope>
    <source>
        <strain evidence="4">Whitten #5841</strain>
        <tissue evidence="4">Leaf</tissue>
    </source>
</reference>
<evidence type="ECO:0000256" key="1">
    <source>
        <dbReference type="ARBA" id="ARBA00009995"/>
    </source>
</evidence>
<dbReference type="SUPFAM" id="SSF53756">
    <property type="entry name" value="UDP-Glycosyltransferase/glycogen phosphorylase"/>
    <property type="match status" value="1"/>
</dbReference>
<comment type="similarity">
    <text evidence="1">Belongs to the UDP-glycosyltransferase family.</text>
</comment>
<comment type="caution">
    <text evidence="4">The sequence shown here is derived from an EMBL/GenBank/DDBJ whole genome shotgun (WGS) entry which is preliminary data.</text>
</comment>
<dbReference type="InterPro" id="IPR002213">
    <property type="entry name" value="UDP_glucos_trans"/>
</dbReference>
<dbReference type="Pfam" id="PF26168">
    <property type="entry name" value="Glyco_transf_N"/>
    <property type="match status" value="1"/>
</dbReference>
<name>A0A8T2RSJ9_CERRI</name>